<reference evidence="2" key="1">
    <citation type="submission" date="2016-10" db="EMBL/GenBank/DDBJ databases">
        <authorList>
            <person name="Varghese N."/>
        </authorList>
    </citation>
    <scope>NUCLEOTIDE SEQUENCE</scope>
</reference>
<feature type="compositionally biased region" description="Polar residues" evidence="1">
    <location>
        <begin position="286"/>
        <end position="301"/>
    </location>
</feature>
<organism evidence="2">
    <name type="scientific">uncultured virus</name>
    <dbReference type="NCBI Taxonomy" id="340016"/>
    <lineage>
        <taxon>Viruses</taxon>
        <taxon>environmental samples</taxon>
    </lineage>
</organism>
<feature type="compositionally biased region" description="Low complexity" evidence="1">
    <location>
        <begin position="172"/>
        <end position="190"/>
    </location>
</feature>
<evidence type="ECO:0000313" key="2">
    <source>
        <dbReference type="EMBL" id="ASF00170.1"/>
    </source>
</evidence>
<protein>
    <submittedName>
        <fullName evidence="2">Uncharacterized protein</fullName>
    </submittedName>
</protein>
<feature type="compositionally biased region" description="Basic residues" evidence="1">
    <location>
        <begin position="270"/>
        <end position="285"/>
    </location>
</feature>
<reference evidence="2" key="2">
    <citation type="journal article" date="2017" name="Nat. Commun.">
        <title>Single-virus genomics reveals hidden cosmopolitan and abundant viruses.</title>
        <authorList>
            <person name="Martinez-Hernandez F."/>
            <person name="Fornas O."/>
            <person name="Lluesma Gomez M."/>
            <person name="Bolduc B."/>
            <person name="de la Cruz Pena M.J."/>
            <person name="Martinez J.M."/>
            <person name="Anton J."/>
            <person name="Gasol J.M."/>
            <person name="Rosselli R."/>
            <person name="Rodriguez-Valera F."/>
            <person name="Sullivan M.B."/>
            <person name="Acinas S.G."/>
            <person name="Martinez-Garcia M."/>
        </authorList>
    </citation>
    <scope>NUCLEOTIDE SEQUENCE</scope>
</reference>
<feature type="region of interest" description="Disordered" evidence="1">
    <location>
        <begin position="145"/>
        <end position="191"/>
    </location>
</feature>
<dbReference type="EMBL" id="KY052816">
    <property type="protein sequence ID" value="ASF00170.1"/>
    <property type="molecule type" value="Genomic_DNA"/>
</dbReference>
<feature type="compositionally biased region" description="Basic and acidic residues" evidence="1">
    <location>
        <begin position="151"/>
        <end position="162"/>
    </location>
</feature>
<feature type="region of interest" description="Disordered" evidence="1">
    <location>
        <begin position="255"/>
        <end position="301"/>
    </location>
</feature>
<proteinExistence type="predicted"/>
<evidence type="ECO:0000256" key="1">
    <source>
        <dbReference type="SAM" id="MobiDB-lite"/>
    </source>
</evidence>
<name>A0A218MLK9_9VIRU</name>
<feature type="region of interest" description="Disordered" evidence="1">
    <location>
        <begin position="102"/>
        <end position="130"/>
    </location>
</feature>
<sequence>MGFKLKGSPYDESNMNIAVYKKDLTDGSIGKSNHTGIIVQSGISPEEEQNVIAHEKVHQKQQANGDLDYDQQNFYWKGKTYPRENLNEHNEQLPWEKEAYKASKQSRKKQTEMGSTKFKLKGYRGNNKPFKHMTERGLIGVSMHGASAPGEGDKEKVTKTTKTDVNPETGMKRLTTTTTKQGGSPGSKGSVRYEDAYKKADKSKYPTLEGFTKAAKAYKKKDVKVEEQIPTRKAKITTSSEPKLRTEITPVKKETKVVEKKKEKKNTTYKPKKVKTTKYKKKNRKAQFSTKFSTSCTKRSC</sequence>
<accession>A0A218MLK9</accession>